<dbReference type="InterPro" id="IPR012093">
    <property type="entry name" value="Pirin"/>
</dbReference>
<dbReference type="KEGG" id="aprs:BI364_14885"/>
<dbReference type="AlphaFoldDB" id="A0A1D8ITZ1"/>
<dbReference type="EMBL" id="CP017415">
    <property type="protein sequence ID" value="AOU99784.1"/>
    <property type="molecule type" value="Genomic_DNA"/>
</dbReference>
<proteinExistence type="inferred from homology"/>
<gene>
    <name evidence="6" type="ORF">BI364_14885</name>
</gene>
<evidence type="ECO:0000313" key="7">
    <source>
        <dbReference type="Proteomes" id="UP000095401"/>
    </source>
</evidence>
<dbReference type="PANTHER" id="PTHR43212:SF3">
    <property type="entry name" value="QUERCETIN 2,3-DIOXYGENASE"/>
    <property type="match status" value="1"/>
</dbReference>
<dbReference type="InterPro" id="IPR014710">
    <property type="entry name" value="RmlC-like_jellyroll"/>
</dbReference>
<sequence length="239" mass="25932">MLKLRKSEERGRGSHGWLNSHHSFSFAGYHDPSHMGVSYLRVINEDRVAPGAGFATHAHRDMEIVSYVLEGALEHRDNLGNRALIQPGEVQRMSAGTGVSHSEYNASDTLPVHFLQIWVLPDTAGLEPSYEQRAYSTAERTARWRLVASGDGREGSVRVHQDMALYATLLPAGEVVEFVPASARVAYLFIARGTGELNGLSLSPGDAVEADAQEVLRLTATGEIEALLFDLPQLGGAVG</sequence>
<feature type="binding site" evidence="2">
    <location>
        <position position="59"/>
    </location>
    <ligand>
        <name>Fe cation</name>
        <dbReference type="ChEBI" id="CHEBI:24875"/>
    </ligand>
</feature>
<dbReference type="Pfam" id="PF17954">
    <property type="entry name" value="Pirin_C_2"/>
    <property type="match status" value="1"/>
</dbReference>
<keyword evidence="6" id="KW-0223">Dioxygenase</keyword>
<evidence type="ECO:0000256" key="2">
    <source>
        <dbReference type="PIRSR" id="PIRSR006232-1"/>
    </source>
</evidence>
<evidence type="ECO:0000256" key="1">
    <source>
        <dbReference type="ARBA" id="ARBA00008416"/>
    </source>
</evidence>
<dbReference type="Pfam" id="PF02678">
    <property type="entry name" value="Pirin"/>
    <property type="match status" value="1"/>
</dbReference>
<dbReference type="InterPro" id="IPR003829">
    <property type="entry name" value="Pirin_N_dom"/>
</dbReference>
<keyword evidence="6" id="KW-0560">Oxidoreductase</keyword>
<dbReference type="SUPFAM" id="SSF51182">
    <property type="entry name" value="RmlC-like cupins"/>
    <property type="match status" value="1"/>
</dbReference>
<comment type="cofactor">
    <cofactor evidence="2">
        <name>Fe cation</name>
        <dbReference type="ChEBI" id="CHEBI:24875"/>
    </cofactor>
    <text evidence="2">Binds 1 Fe cation per subunit.</text>
</comment>
<dbReference type="InterPro" id="IPR011051">
    <property type="entry name" value="RmlC_Cupin_sf"/>
</dbReference>
<evidence type="ECO:0000256" key="3">
    <source>
        <dbReference type="RuleBase" id="RU003457"/>
    </source>
</evidence>
<accession>A0A1D8ITZ1</accession>
<protein>
    <submittedName>
        <fullName evidence="6">Quercetin 2,3-dioxygenase</fullName>
    </submittedName>
</protein>
<comment type="similarity">
    <text evidence="1 3">Belongs to the pirin family.</text>
</comment>
<dbReference type="Proteomes" id="UP000095401">
    <property type="component" value="Chromosome"/>
</dbReference>
<dbReference type="InterPro" id="IPR041602">
    <property type="entry name" value="Quercetinase_C"/>
</dbReference>
<feature type="binding site" evidence="2">
    <location>
        <position position="101"/>
    </location>
    <ligand>
        <name>Fe cation</name>
        <dbReference type="ChEBI" id="CHEBI:24875"/>
    </ligand>
</feature>
<feature type="binding site" evidence="2">
    <location>
        <position position="103"/>
    </location>
    <ligand>
        <name>Fe cation</name>
        <dbReference type="ChEBI" id="CHEBI:24875"/>
    </ligand>
</feature>
<reference evidence="7" key="1">
    <citation type="submission" date="2016-09" db="EMBL/GenBank/DDBJ databases">
        <title>Acidihalobacter prosperus F5.</title>
        <authorList>
            <person name="Khaleque H.N."/>
            <person name="Ramsay J.P."/>
            <person name="Kaksonen A.H."/>
            <person name="Boxall N.J."/>
            <person name="Watkin E.L.J."/>
        </authorList>
    </citation>
    <scope>NUCLEOTIDE SEQUENCE [LARGE SCALE GENOMIC DNA]</scope>
    <source>
        <strain evidence="7">F5</strain>
    </source>
</reference>
<dbReference type="PIRSF" id="PIRSF006232">
    <property type="entry name" value="Pirin"/>
    <property type="match status" value="1"/>
</dbReference>
<feature type="domain" description="Quercetin 2,3-dioxygenase C-terminal cupin" evidence="5">
    <location>
        <begin position="146"/>
        <end position="231"/>
    </location>
</feature>
<keyword evidence="2" id="KW-0479">Metal-binding</keyword>
<evidence type="ECO:0000259" key="4">
    <source>
        <dbReference type="Pfam" id="PF02678"/>
    </source>
</evidence>
<dbReference type="PANTHER" id="PTHR43212">
    <property type="entry name" value="QUERCETIN 2,3-DIOXYGENASE"/>
    <property type="match status" value="1"/>
</dbReference>
<dbReference type="GO" id="GO:0051213">
    <property type="term" value="F:dioxygenase activity"/>
    <property type="evidence" value="ECO:0007669"/>
    <property type="project" value="UniProtKB-KW"/>
</dbReference>
<feature type="binding site" evidence="2">
    <location>
        <position position="57"/>
    </location>
    <ligand>
        <name>Fe cation</name>
        <dbReference type="ChEBI" id="CHEBI:24875"/>
    </ligand>
</feature>
<evidence type="ECO:0000259" key="5">
    <source>
        <dbReference type="Pfam" id="PF17954"/>
    </source>
</evidence>
<keyword evidence="2" id="KW-0408">Iron</keyword>
<dbReference type="Gene3D" id="2.60.120.10">
    <property type="entry name" value="Jelly Rolls"/>
    <property type="match status" value="2"/>
</dbReference>
<evidence type="ECO:0000313" key="6">
    <source>
        <dbReference type="EMBL" id="AOU99784.1"/>
    </source>
</evidence>
<feature type="domain" description="Pirin N-terminal" evidence="4">
    <location>
        <begin position="9"/>
        <end position="119"/>
    </location>
</feature>
<dbReference type="GO" id="GO:0046872">
    <property type="term" value="F:metal ion binding"/>
    <property type="evidence" value="ECO:0007669"/>
    <property type="project" value="UniProtKB-KW"/>
</dbReference>
<keyword evidence="7" id="KW-1185">Reference proteome</keyword>
<organism evidence="6 7">
    <name type="scientific">Acidihalobacter yilgarnensis</name>
    <dbReference type="NCBI Taxonomy" id="2819280"/>
    <lineage>
        <taxon>Bacteria</taxon>
        <taxon>Pseudomonadati</taxon>
        <taxon>Pseudomonadota</taxon>
        <taxon>Gammaproteobacteria</taxon>
        <taxon>Chromatiales</taxon>
        <taxon>Ectothiorhodospiraceae</taxon>
        <taxon>Acidihalobacter</taxon>
    </lineage>
</organism>
<dbReference type="CDD" id="cd02910">
    <property type="entry name" value="cupin_Yhhw_N"/>
    <property type="match status" value="1"/>
</dbReference>
<name>A0A1D8ITZ1_9GAMM</name>